<keyword evidence="1" id="KW-1133">Transmembrane helix</keyword>
<dbReference type="AlphaFoldDB" id="A0A1I3SVZ6"/>
<dbReference type="Proteomes" id="UP000243887">
    <property type="component" value="Unassembled WGS sequence"/>
</dbReference>
<name>A0A1I3SVZ6_9FLAO</name>
<evidence type="ECO:0000256" key="1">
    <source>
        <dbReference type="SAM" id="Phobius"/>
    </source>
</evidence>
<dbReference type="EMBL" id="FORU01000011">
    <property type="protein sequence ID" value="SFJ61636.1"/>
    <property type="molecule type" value="Genomic_DNA"/>
</dbReference>
<organism evidence="2 3">
    <name type="scientific">Myroides guanonis</name>
    <dbReference type="NCBI Taxonomy" id="1150112"/>
    <lineage>
        <taxon>Bacteria</taxon>
        <taxon>Pseudomonadati</taxon>
        <taxon>Bacteroidota</taxon>
        <taxon>Flavobacteriia</taxon>
        <taxon>Flavobacteriales</taxon>
        <taxon>Flavobacteriaceae</taxon>
        <taxon>Myroides</taxon>
    </lineage>
</organism>
<accession>A0A1I3SVZ6</accession>
<dbReference type="STRING" id="1150112.SAMN04487893_11165"/>
<evidence type="ECO:0000313" key="2">
    <source>
        <dbReference type="EMBL" id="SFJ61636.1"/>
    </source>
</evidence>
<keyword evidence="3" id="KW-1185">Reference proteome</keyword>
<gene>
    <name evidence="2" type="ORF">SAMN04487893_11165</name>
</gene>
<evidence type="ECO:0000313" key="3">
    <source>
        <dbReference type="Proteomes" id="UP000243887"/>
    </source>
</evidence>
<feature type="transmembrane region" description="Helical" evidence="1">
    <location>
        <begin position="6"/>
        <end position="26"/>
    </location>
</feature>
<protein>
    <submittedName>
        <fullName evidence="2">Uncharacterized protein</fullName>
    </submittedName>
</protein>
<reference evidence="3" key="1">
    <citation type="submission" date="2016-10" db="EMBL/GenBank/DDBJ databases">
        <authorList>
            <person name="Varghese N."/>
            <person name="Submissions S."/>
        </authorList>
    </citation>
    <scope>NUCLEOTIDE SEQUENCE [LARGE SCALE GENOMIC DNA]</scope>
    <source>
        <strain evidence="3">DSM 26542</strain>
    </source>
</reference>
<sequence length="58" mass="7166">MQRFLFVFGLFFFFIYLGLGLMFILWKSIPLEIEYTNRVLFGILLIIYAIFRFYRLLK</sequence>
<keyword evidence="1" id="KW-0812">Transmembrane</keyword>
<feature type="transmembrane region" description="Helical" evidence="1">
    <location>
        <begin position="38"/>
        <end position="57"/>
    </location>
</feature>
<keyword evidence="1" id="KW-0472">Membrane</keyword>
<proteinExistence type="predicted"/>